<dbReference type="OrthoDB" id="506156at2"/>
<organism evidence="5 6">
    <name type="scientific">Vagococcus carniphilus</name>
    <dbReference type="NCBI Taxonomy" id="218144"/>
    <lineage>
        <taxon>Bacteria</taxon>
        <taxon>Bacillati</taxon>
        <taxon>Bacillota</taxon>
        <taxon>Bacilli</taxon>
        <taxon>Lactobacillales</taxon>
        <taxon>Enterococcaceae</taxon>
        <taxon>Vagococcus</taxon>
    </lineage>
</organism>
<evidence type="ECO:0000256" key="3">
    <source>
        <dbReference type="ARBA" id="ARBA00023163"/>
    </source>
</evidence>
<dbReference type="AlphaFoldDB" id="A0A430AQN0"/>
<name>A0A430AQN0_9ENTE</name>
<dbReference type="InterPro" id="IPR017853">
    <property type="entry name" value="GH"/>
</dbReference>
<dbReference type="InterPro" id="IPR018060">
    <property type="entry name" value="HTH_AraC"/>
</dbReference>
<evidence type="ECO:0000259" key="4">
    <source>
        <dbReference type="PROSITE" id="PS01124"/>
    </source>
</evidence>
<feature type="domain" description="HTH araC/xylS-type" evidence="4">
    <location>
        <begin position="164"/>
        <end position="262"/>
    </location>
</feature>
<dbReference type="Gene3D" id="1.10.10.60">
    <property type="entry name" value="Homeodomain-like"/>
    <property type="match status" value="2"/>
</dbReference>
<dbReference type="InterPro" id="IPR018062">
    <property type="entry name" value="HTH_AraC-typ_CS"/>
</dbReference>
<dbReference type="PROSITE" id="PS01124">
    <property type="entry name" value="HTH_ARAC_FAMILY_2"/>
    <property type="match status" value="1"/>
</dbReference>
<keyword evidence="3" id="KW-0804">Transcription</keyword>
<dbReference type="RefSeq" id="WP_126796298.1">
    <property type="nucleotide sequence ID" value="NZ_CP060720.1"/>
</dbReference>
<dbReference type="InterPro" id="IPR009057">
    <property type="entry name" value="Homeodomain-like_sf"/>
</dbReference>
<keyword evidence="6" id="KW-1185">Reference proteome</keyword>
<keyword evidence="1" id="KW-0805">Transcription regulation</keyword>
<evidence type="ECO:0000256" key="1">
    <source>
        <dbReference type="ARBA" id="ARBA00023015"/>
    </source>
</evidence>
<gene>
    <name evidence="5" type="ORF">CBF28_14020</name>
</gene>
<accession>A0A430AQN0</accession>
<evidence type="ECO:0000313" key="6">
    <source>
        <dbReference type="Proteomes" id="UP000288028"/>
    </source>
</evidence>
<dbReference type="GO" id="GO:0043565">
    <property type="term" value="F:sequence-specific DNA binding"/>
    <property type="evidence" value="ECO:0007669"/>
    <property type="project" value="InterPro"/>
</dbReference>
<evidence type="ECO:0000256" key="2">
    <source>
        <dbReference type="ARBA" id="ARBA00023125"/>
    </source>
</evidence>
<dbReference type="SUPFAM" id="SSF46689">
    <property type="entry name" value="Homeodomain-like"/>
    <property type="match status" value="2"/>
</dbReference>
<dbReference type="Gene3D" id="3.20.20.80">
    <property type="entry name" value="Glycosidases"/>
    <property type="match status" value="1"/>
</dbReference>
<dbReference type="Pfam" id="PF12833">
    <property type="entry name" value="HTH_18"/>
    <property type="match status" value="1"/>
</dbReference>
<comment type="caution">
    <text evidence="5">The sequence shown here is derived from an EMBL/GenBank/DDBJ whole genome shotgun (WGS) entry which is preliminary data.</text>
</comment>
<protein>
    <recommendedName>
        <fullName evidence="4">HTH araC/xylS-type domain-containing protein</fullName>
    </recommendedName>
</protein>
<dbReference type="SUPFAM" id="SSF51445">
    <property type="entry name" value="(Trans)glycosidases"/>
    <property type="match status" value="1"/>
</dbReference>
<dbReference type="SUPFAM" id="SSF51011">
    <property type="entry name" value="Glycosyl hydrolase domain"/>
    <property type="match status" value="1"/>
</dbReference>
<keyword evidence="2" id="KW-0238">DNA-binding</keyword>
<dbReference type="PANTHER" id="PTHR43280">
    <property type="entry name" value="ARAC-FAMILY TRANSCRIPTIONAL REGULATOR"/>
    <property type="match status" value="1"/>
</dbReference>
<dbReference type="PROSITE" id="PS00041">
    <property type="entry name" value="HTH_ARAC_FAMILY_1"/>
    <property type="match status" value="1"/>
</dbReference>
<dbReference type="Proteomes" id="UP000288028">
    <property type="component" value="Unassembled WGS sequence"/>
</dbReference>
<evidence type="ECO:0000313" key="5">
    <source>
        <dbReference type="EMBL" id="RSU10207.1"/>
    </source>
</evidence>
<dbReference type="SMART" id="SM00342">
    <property type="entry name" value="HTH_ARAC"/>
    <property type="match status" value="1"/>
</dbReference>
<proteinExistence type="predicted"/>
<dbReference type="GO" id="GO:0003700">
    <property type="term" value="F:DNA-binding transcription factor activity"/>
    <property type="evidence" value="ECO:0007669"/>
    <property type="project" value="InterPro"/>
</dbReference>
<sequence length="777" mass="90899">MKNTTYSLSAIDETLVTCRYLSETTIYFIVQGELTVKLNNQSFELSKGNFLVGNINDRVEVLPDDLDQVVGFVLKIDNSFFTSVYPQFLSTRFTCYSEGVEIGKQETYLEIRRHICELILTHFSTKPIKDLIISMSLNQIILWLVQYFKQDHLGEQQIQHKLILEVLDYVDDHYFHMITLEDVAKEFFMTTSALSKLFKEITGTYFSTYLNELRVSRSMNDLLFSGLSMDEIALHNGFGSSKTYREHFKKVYGESPGSYRKKRKREKEKSETSEKIRHIEELSQLDILNSLYKYTHFSNETSTKVTNVVQHKKVTMLRQVEKKMAHAKVMINVGSLNELLDYGTFKEIEKIQQEIGIDYIGIDSLYDDLSSSYRINNGQHLPIFSMFGKFDGLLNYFNKEGIGIFFNQSLLTFKEMSEIEKQENITFIQHLINKLEVNNLKKWRVNYSFDSPNLKEDLASFKFLSKELAQVVPTIQTGVTLPIDYPDYNFSTAEKKSIFLEKILPFCDFVSILSEPNQIYSEYENEITEVEKFQEYTYRKVLKIERMLMEWQLELPIVVLEWNTLTGQDQFIGGNFFRGAIILQELLKMNQHIDCCGFWINAGLYEKYLDETPMTYDGLELFHNYSGCRPVYYILQFFKRLNGFIISMGSDYWLIEMAGHYQLVLWNSNYFLPNLSVEANFLESLSIAYHLETEMISSHYFQIKQFELNRESGALFFSYADFDSRVPLDFEAHHYLAETTKPKMKVFDMEVGEKFELDTTISSNGILLFELTPIYHP</sequence>
<dbReference type="PANTHER" id="PTHR43280:SF2">
    <property type="entry name" value="HTH-TYPE TRANSCRIPTIONAL REGULATOR EXSA"/>
    <property type="match status" value="1"/>
</dbReference>
<dbReference type="EMBL" id="NGKB01000019">
    <property type="protein sequence ID" value="RSU10207.1"/>
    <property type="molecule type" value="Genomic_DNA"/>
</dbReference>
<reference evidence="5 6" key="1">
    <citation type="submission" date="2017-05" db="EMBL/GenBank/DDBJ databases">
        <title>Vagococcus spp. assemblies.</title>
        <authorList>
            <person name="Gulvik C.A."/>
        </authorList>
    </citation>
    <scope>NUCLEOTIDE SEQUENCE [LARGE SCALE GENOMIC DNA]</scope>
    <source>
        <strain evidence="5 6">SS1714</strain>
    </source>
</reference>
<dbReference type="GeneID" id="95581508"/>
<dbReference type="Gene3D" id="2.60.40.1500">
    <property type="entry name" value="Glycosyl hydrolase domain, family 39"/>
    <property type="match status" value="1"/>
</dbReference>